<comment type="subunit">
    <text evidence="7">Heterodimer of an alpha and a beta chain.</text>
</comment>
<dbReference type="Pfam" id="PF00236">
    <property type="entry name" value="Hormone_6"/>
    <property type="match status" value="1"/>
</dbReference>
<evidence type="ECO:0000256" key="6">
    <source>
        <dbReference type="ARBA" id="ARBA00023180"/>
    </source>
</evidence>
<name>A0A8C6WW38_9GOBI</name>
<dbReference type="Ensembl" id="ENSNMLT00000040445.1">
    <property type="protein sequence ID" value="ENSNMLP00000036302.1"/>
    <property type="gene ID" value="ENSNMLG00000022526.1"/>
</dbReference>
<protein>
    <recommendedName>
        <fullName evidence="7">Glycoprotein hormones alpha chain</fullName>
    </recommendedName>
</protein>
<keyword evidence="9" id="KW-1185">Reference proteome</keyword>
<evidence type="ECO:0000313" key="9">
    <source>
        <dbReference type="Proteomes" id="UP000694523"/>
    </source>
</evidence>
<organism evidence="8 9">
    <name type="scientific">Neogobius melanostomus</name>
    <name type="common">round goby</name>
    <dbReference type="NCBI Taxonomy" id="47308"/>
    <lineage>
        <taxon>Eukaryota</taxon>
        <taxon>Metazoa</taxon>
        <taxon>Chordata</taxon>
        <taxon>Craniata</taxon>
        <taxon>Vertebrata</taxon>
        <taxon>Euteleostomi</taxon>
        <taxon>Actinopterygii</taxon>
        <taxon>Neopterygii</taxon>
        <taxon>Teleostei</taxon>
        <taxon>Neoteleostei</taxon>
        <taxon>Acanthomorphata</taxon>
        <taxon>Gobiaria</taxon>
        <taxon>Gobiiformes</taxon>
        <taxon>Gobioidei</taxon>
        <taxon>Gobiidae</taxon>
        <taxon>Benthophilinae</taxon>
        <taxon>Neogobiini</taxon>
        <taxon>Neogobius</taxon>
    </lineage>
</organism>
<keyword evidence="5" id="KW-1015">Disulfide bond</keyword>
<evidence type="ECO:0000256" key="1">
    <source>
        <dbReference type="ARBA" id="ARBA00004613"/>
    </source>
</evidence>
<dbReference type="GO" id="GO:0005615">
    <property type="term" value="C:extracellular space"/>
    <property type="evidence" value="ECO:0007669"/>
    <property type="project" value="TreeGrafter"/>
</dbReference>
<dbReference type="GO" id="GO:0010893">
    <property type="term" value="P:positive regulation of steroid biosynthetic process"/>
    <property type="evidence" value="ECO:0007669"/>
    <property type="project" value="TreeGrafter"/>
</dbReference>
<dbReference type="AlphaFoldDB" id="A0A8C6WW38"/>
<comment type="similarity">
    <text evidence="2 7">Belongs to the glycoprotein hormones subunit alpha family.</text>
</comment>
<dbReference type="InterPro" id="IPR000476">
    <property type="entry name" value="Glyco_hormone"/>
</dbReference>
<dbReference type="PANTHER" id="PTHR11509">
    <property type="entry name" value="GLYCOPROTEIN HORMONE ALPHA CHAIN"/>
    <property type="match status" value="1"/>
</dbReference>
<evidence type="ECO:0000256" key="2">
    <source>
        <dbReference type="ARBA" id="ARBA00009128"/>
    </source>
</evidence>
<dbReference type="InterPro" id="IPR029034">
    <property type="entry name" value="Cystine-knot_cytokine"/>
</dbReference>
<keyword evidence="6 7" id="KW-0325">Glycoprotein</keyword>
<dbReference type="PANTHER" id="PTHR11509:SF0">
    <property type="entry name" value="GLYCOPROTEIN HORMONES ALPHA CHAIN"/>
    <property type="match status" value="1"/>
</dbReference>
<dbReference type="PROSITE" id="PS50277">
    <property type="entry name" value="GLYCO_HORMONE_ALPHA_3"/>
    <property type="match status" value="1"/>
</dbReference>
<reference evidence="8" key="1">
    <citation type="submission" date="2025-08" db="UniProtKB">
        <authorList>
            <consortium name="Ensembl"/>
        </authorList>
    </citation>
    <scope>IDENTIFICATION</scope>
</reference>
<reference evidence="8" key="2">
    <citation type="submission" date="2025-09" db="UniProtKB">
        <authorList>
            <consortium name="Ensembl"/>
        </authorList>
    </citation>
    <scope>IDENTIFICATION</scope>
</reference>
<dbReference type="GO" id="GO:0016914">
    <property type="term" value="C:follicle-stimulating hormone complex"/>
    <property type="evidence" value="ECO:0007669"/>
    <property type="project" value="TreeGrafter"/>
</dbReference>
<dbReference type="PROSITE" id="PS00780">
    <property type="entry name" value="GLYCO_HORMONE_ALPHA_2"/>
    <property type="match status" value="1"/>
</dbReference>
<sequence>MSLFSCVSPLVLSLFLSPFCFAICYTLFQEAFRLCKAKLEKTCTVQVGVKVLKTGHVPREREDLLCVELVSRIMLFAKAPQTPVYQCMGCCFSRAYPTPLGTSGNSKGFSSEHLLRNHTECHCGTCIYHKQ</sequence>
<dbReference type="SUPFAM" id="SSF57501">
    <property type="entry name" value="Cystine-knot cytokines"/>
    <property type="match status" value="1"/>
</dbReference>
<feature type="signal peptide" evidence="7">
    <location>
        <begin position="1"/>
        <end position="22"/>
    </location>
</feature>
<dbReference type="Gene3D" id="2.10.90.10">
    <property type="entry name" value="Cystine-knot cytokines"/>
    <property type="match status" value="1"/>
</dbReference>
<evidence type="ECO:0000256" key="4">
    <source>
        <dbReference type="ARBA" id="ARBA00022702"/>
    </source>
</evidence>
<accession>A0A8C6WW38</accession>
<dbReference type="GO" id="GO:0006590">
    <property type="term" value="P:thyroid hormone generation"/>
    <property type="evidence" value="ECO:0007669"/>
    <property type="project" value="TreeGrafter"/>
</dbReference>
<feature type="chain" id="PRO_5034515230" description="Glycoprotein hormones alpha chain" evidence="7">
    <location>
        <begin position="23"/>
        <end position="131"/>
    </location>
</feature>
<keyword evidence="7" id="KW-0732">Signal</keyword>
<dbReference type="Proteomes" id="UP000694523">
    <property type="component" value="Unplaced"/>
</dbReference>
<keyword evidence="4 7" id="KW-0372">Hormone</keyword>
<dbReference type="SMART" id="SM00067">
    <property type="entry name" value="GHA"/>
    <property type="match status" value="1"/>
</dbReference>
<evidence type="ECO:0000256" key="5">
    <source>
        <dbReference type="ARBA" id="ARBA00023157"/>
    </source>
</evidence>
<comment type="subcellular location">
    <subcellularLocation>
        <location evidence="1 7">Secreted</location>
    </subcellularLocation>
</comment>
<evidence type="ECO:0000256" key="3">
    <source>
        <dbReference type="ARBA" id="ARBA00022525"/>
    </source>
</evidence>
<dbReference type="GO" id="GO:0016913">
    <property type="term" value="F:follicle-stimulating hormone activity"/>
    <property type="evidence" value="ECO:0007669"/>
    <property type="project" value="TreeGrafter"/>
</dbReference>
<keyword evidence="3 7" id="KW-0964">Secreted</keyword>
<evidence type="ECO:0000313" key="8">
    <source>
        <dbReference type="Ensembl" id="ENSNMLP00000036302.1"/>
    </source>
</evidence>
<proteinExistence type="inferred from homology"/>
<evidence type="ECO:0000256" key="7">
    <source>
        <dbReference type="RuleBase" id="RU362129"/>
    </source>
</evidence>
<dbReference type="PROSITE" id="PS00779">
    <property type="entry name" value="GLYCO_HORMONE_ALPHA_1"/>
    <property type="match status" value="1"/>
</dbReference>